<dbReference type="Pfam" id="PF14568">
    <property type="entry name" value="SUKH_6"/>
    <property type="match status" value="1"/>
</dbReference>
<dbReference type="SMART" id="SM00860">
    <property type="entry name" value="SMI1_KNR4"/>
    <property type="match status" value="1"/>
</dbReference>
<protein>
    <submittedName>
        <fullName evidence="3">SMI1 / KNR4 family protein</fullName>
    </submittedName>
</protein>
<gene>
    <name evidence="4" type="ORF">M099_3330</name>
    <name evidence="3" type="ORF">M099_3766</name>
    <name evidence="2" type="ORF">M099_4640</name>
</gene>
<dbReference type="AlphaFoldDB" id="A0A069S5U8"/>
<evidence type="ECO:0000313" key="2">
    <source>
        <dbReference type="EMBL" id="KDS42905.1"/>
    </source>
</evidence>
<dbReference type="EMBL" id="JNHM01000082">
    <property type="protein sequence ID" value="KDS48400.1"/>
    <property type="molecule type" value="Genomic_DNA"/>
</dbReference>
<dbReference type="RefSeq" id="WP_004295476.1">
    <property type="nucleotide sequence ID" value="NZ_JNHM01000082.1"/>
</dbReference>
<dbReference type="InterPro" id="IPR018958">
    <property type="entry name" value="Knr4/Smi1-like_dom"/>
</dbReference>
<dbReference type="SUPFAM" id="SSF160631">
    <property type="entry name" value="SMI1/KNR4-like"/>
    <property type="match status" value="1"/>
</dbReference>
<accession>A0A069S5U8</accession>
<organism evidence="3 5">
    <name type="scientific">Phocaeicola vulgatus str. 3975 RP4</name>
    <dbReference type="NCBI Taxonomy" id="1339352"/>
    <lineage>
        <taxon>Bacteria</taxon>
        <taxon>Pseudomonadati</taxon>
        <taxon>Bacteroidota</taxon>
        <taxon>Bacteroidia</taxon>
        <taxon>Bacteroidales</taxon>
        <taxon>Bacteroidaceae</taxon>
        <taxon>Phocaeicola</taxon>
    </lineage>
</organism>
<evidence type="ECO:0000313" key="5">
    <source>
        <dbReference type="Proteomes" id="UP000027661"/>
    </source>
</evidence>
<sequence length="176" mass="20234">MKQEFEGFDFTNFWDDNYYARKEYISDAPTDELIADVEKELGYKLPASYIWLMKQHNGGIPFNTCFPTDSPTNWAEDHIAITGIYGIGREKDYSLCGEIGSQFMIDEWGYPEIGVAICDCPSAGHDMIFLDYRECGPFGEPKVVHIDQESDFKITTLAENFEDFIRGLENAEKYEE</sequence>
<dbReference type="PATRIC" id="fig|1339352.3.peg.3164"/>
<feature type="domain" description="Knr4/Smi1-like" evidence="1">
    <location>
        <begin position="28"/>
        <end position="167"/>
    </location>
</feature>
<evidence type="ECO:0000259" key="1">
    <source>
        <dbReference type="SMART" id="SM00860"/>
    </source>
</evidence>
<proteinExistence type="predicted"/>
<dbReference type="Gene3D" id="3.40.1580.10">
    <property type="entry name" value="SMI1/KNR4-like"/>
    <property type="match status" value="1"/>
</dbReference>
<dbReference type="GeneID" id="99669090"/>
<evidence type="ECO:0000313" key="3">
    <source>
        <dbReference type="EMBL" id="KDS45949.1"/>
    </source>
</evidence>
<name>A0A069S5U8_PHOVU</name>
<dbReference type="EMBL" id="JNHM01000181">
    <property type="protein sequence ID" value="KDS42905.1"/>
    <property type="molecule type" value="Genomic_DNA"/>
</dbReference>
<dbReference type="EMBL" id="JNHM01000133">
    <property type="protein sequence ID" value="KDS45949.1"/>
    <property type="molecule type" value="Genomic_DNA"/>
</dbReference>
<evidence type="ECO:0000313" key="4">
    <source>
        <dbReference type="EMBL" id="KDS48400.1"/>
    </source>
</evidence>
<reference evidence="3 5" key="1">
    <citation type="submission" date="2014-04" db="EMBL/GenBank/DDBJ databases">
        <authorList>
            <person name="Sears C."/>
            <person name="Carroll K."/>
            <person name="Sack B.R."/>
            <person name="Qadri F."/>
            <person name="Myers L.L."/>
            <person name="Chung G.-T."/>
            <person name="Escheverria P."/>
            <person name="Fraser C.M."/>
            <person name="Sadzewicz L."/>
            <person name="Shefchek K.A."/>
            <person name="Tallon L."/>
            <person name="Das S.P."/>
            <person name="Daugherty S."/>
            <person name="Mongodin E.F."/>
        </authorList>
    </citation>
    <scope>NUCLEOTIDE SEQUENCE [LARGE SCALE GENOMIC DNA]</scope>
    <source>
        <strain evidence="3 5">3975 RP4</strain>
    </source>
</reference>
<dbReference type="InterPro" id="IPR037883">
    <property type="entry name" value="Knr4/Smi1-like_sf"/>
</dbReference>
<dbReference type="Proteomes" id="UP000027661">
    <property type="component" value="Unassembled WGS sequence"/>
</dbReference>
<comment type="caution">
    <text evidence="3">The sequence shown here is derived from an EMBL/GenBank/DDBJ whole genome shotgun (WGS) entry which is preliminary data.</text>
</comment>